<dbReference type="RefSeq" id="WP_100082723.1">
    <property type="nucleotide sequence ID" value="NZ_NQVN01000022.1"/>
</dbReference>
<keyword evidence="3" id="KW-1185">Reference proteome</keyword>
<feature type="signal peptide" evidence="1">
    <location>
        <begin position="1"/>
        <end position="25"/>
    </location>
</feature>
<name>A0A2G9WRU0_9HYPH</name>
<reference evidence="2 3" key="1">
    <citation type="submission" date="2017-08" db="EMBL/GenBank/DDBJ databases">
        <title>Pleomorphomonas carboxidotrophicus sp. nov., a new mesophilic hydrogenogenic carboxidotroph.</title>
        <authorList>
            <person name="Esquivel-Elizondo S."/>
            <person name="Krajmalnik-Brown R."/>
            <person name="Maldonado J."/>
        </authorList>
    </citation>
    <scope>NUCLEOTIDE SEQUENCE [LARGE SCALE GENOMIC DNA]</scope>
    <source>
        <strain evidence="2 3">SVCO-16</strain>
    </source>
</reference>
<comment type="caution">
    <text evidence="2">The sequence shown here is derived from an EMBL/GenBank/DDBJ whole genome shotgun (WGS) entry which is preliminary data.</text>
</comment>
<accession>A0A2G9WRU0</accession>
<proteinExistence type="predicted"/>
<organism evidence="2 3">
    <name type="scientific">Pleomorphomonas carboxyditropha</name>
    <dbReference type="NCBI Taxonomy" id="2023338"/>
    <lineage>
        <taxon>Bacteria</taxon>
        <taxon>Pseudomonadati</taxon>
        <taxon>Pseudomonadota</taxon>
        <taxon>Alphaproteobacteria</taxon>
        <taxon>Hyphomicrobiales</taxon>
        <taxon>Pleomorphomonadaceae</taxon>
        <taxon>Pleomorphomonas</taxon>
    </lineage>
</organism>
<evidence type="ECO:0000256" key="1">
    <source>
        <dbReference type="SAM" id="SignalP"/>
    </source>
</evidence>
<sequence length="142" mass="15530">MKSIRALFRRGLVAILLLLAWPAAAADGIAVLSAVLQMNGKEVTFVVNVLNQRDMDVEIVAVEIEARKGVLELQNRLTWTRVPSLRLPRHAELKMDSVHGPRVLFPAGRGFPSSGNALIVLNTGERITTPYVTLPEARSHGS</sequence>
<gene>
    <name evidence="2" type="ORF">CJ014_22345</name>
</gene>
<dbReference type="EMBL" id="NQVN01000022">
    <property type="protein sequence ID" value="PIO97042.1"/>
    <property type="molecule type" value="Genomic_DNA"/>
</dbReference>
<dbReference type="AlphaFoldDB" id="A0A2G9WRU0"/>
<evidence type="ECO:0008006" key="4">
    <source>
        <dbReference type="Google" id="ProtNLM"/>
    </source>
</evidence>
<keyword evidence="1" id="KW-0732">Signal</keyword>
<evidence type="ECO:0000313" key="2">
    <source>
        <dbReference type="EMBL" id="PIO97042.1"/>
    </source>
</evidence>
<protein>
    <recommendedName>
        <fullName evidence="4">Pili assembly chaperone N-terminal domain-containing protein</fullName>
    </recommendedName>
</protein>
<evidence type="ECO:0000313" key="3">
    <source>
        <dbReference type="Proteomes" id="UP000231070"/>
    </source>
</evidence>
<feature type="chain" id="PRO_5013950382" description="Pili assembly chaperone N-terminal domain-containing protein" evidence="1">
    <location>
        <begin position="26"/>
        <end position="142"/>
    </location>
</feature>
<dbReference type="Proteomes" id="UP000231070">
    <property type="component" value="Unassembled WGS sequence"/>
</dbReference>